<comment type="caution">
    <text evidence="3">The sequence shown here is derived from an EMBL/GenBank/DDBJ whole genome shotgun (WGS) entry which is preliminary data.</text>
</comment>
<dbReference type="PANTHER" id="PTHR35174">
    <property type="entry name" value="BLL7171 PROTEIN-RELATED"/>
    <property type="match status" value="1"/>
</dbReference>
<reference evidence="3 4" key="1">
    <citation type="submission" date="2019-09" db="EMBL/GenBank/DDBJ databases">
        <title>Isolation of a novel species in the genus Cupriavidus from patients with sepsis using whole genome sequencing.</title>
        <authorList>
            <person name="Kweon O.J."/>
            <person name="Lee M.-K."/>
        </authorList>
    </citation>
    <scope>NUCLEOTIDE SEQUENCE [LARGE SCALE GENOMIC DNA]</scope>
    <source>
        <strain evidence="3 4">MKL-01</strain>
    </source>
</reference>
<comment type="similarity">
    <text evidence="1">Belongs to the YciI family.</text>
</comment>
<dbReference type="InterPro" id="IPR011008">
    <property type="entry name" value="Dimeric_a/b-barrel"/>
</dbReference>
<dbReference type="Gene3D" id="3.30.70.1060">
    <property type="entry name" value="Dimeric alpha+beta barrel"/>
    <property type="match status" value="1"/>
</dbReference>
<dbReference type="EMBL" id="VWRN01000048">
    <property type="protein sequence ID" value="KAA6119882.1"/>
    <property type="molecule type" value="Genomic_DNA"/>
</dbReference>
<dbReference type="AlphaFoldDB" id="A0A5M8AB74"/>
<evidence type="ECO:0000313" key="4">
    <source>
        <dbReference type="Proteomes" id="UP000324324"/>
    </source>
</evidence>
<evidence type="ECO:0000256" key="1">
    <source>
        <dbReference type="ARBA" id="ARBA00007689"/>
    </source>
</evidence>
<evidence type="ECO:0000259" key="2">
    <source>
        <dbReference type="Pfam" id="PF03795"/>
    </source>
</evidence>
<dbReference type="RefSeq" id="WP_150084083.1">
    <property type="nucleotide sequence ID" value="NZ_CP080293.1"/>
</dbReference>
<accession>A0A5M8AB74</accession>
<feature type="domain" description="YCII-related" evidence="2">
    <location>
        <begin position="1"/>
        <end position="114"/>
    </location>
</feature>
<gene>
    <name evidence="3" type="ORF">F1599_18455</name>
</gene>
<proteinExistence type="inferred from homology"/>
<keyword evidence="4" id="KW-1185">Reference proteome</keyword>
<name>A0A5M8AB74_9BURK</name>
<dbReference type="InterPro" id="IPR005545">
    <property type="entry name" value="YCII"/>
</dbReference>
<dbReference type="Proteomes" id="UP000324324">
    <property type="component" value="Unassembled WGS sequence"/>
</dbReference>
<sequence length="124" mass="13493">MKYLCLIYTDERVLQAMPEPEWRSLVEQCLRLRATLERDGMYLAGEALESATTATTLRVRAGKVSFTDGPFAETKEQLAGFYLIEAEGLHEALHAAAGIPAARLGSIEVRPVMSLAVGSTPPAQ</sequence>
<dbReference type="SUPFAM" id="SSF54909">
    <property type="entry name" value="Dimeric alpha+beta barrel"/>
    <property type="match status" value="1"/>
</dbReference>
<dbReference type="PANTHER" id="PTHR35174:SF3">
    <property type="entry name" value="BLL7171 PROTEIN"/>
    <property type="match status" value="1"/>
</dbReference>
<dbReference type="Pfam" id="PF03795">
    <property type="entry name" value="YCII"/>
    <property type="match status" value="1"/>
</dbReference>
<protein>
    <submittedName>
        <fullName evidence="3">YciI family protein</fullName>
    </submittedName>
</protein>
<organism evidence="3 4">
    <name type="scientific">Cupriavidus cauae</name>
    <dbReference type="NCBI Taxonomy" id="2608999"/>
    <lineage>
        <taxon>Bacteria</taxon>
        <taxon>Pseudomonadati</taxon>
        <taxon>Pseudomonadota</taxon>
        <taxon>Betaproteobacteria</taxon>
        <taxon>Burkholderiales</taxon>
        <taxon>Burkholderiaceae</taxon>
        <taxon>Cupriavidus</taxon>
    </lineage>
</organism>
<evidence type="ECO:0000313" key="3">
    <source>
        <dbReference type="EMBL" id="KAA6119882.1"/>
    </source>
</evidence>